<protein>
    <submittedName>
        <fullName evidence="2">Transcriptional regulator, AsnC family</fullName>
    </submittedName>
</protein>
<evidence type="ECO:0000313" key="2">
    <source>
        <dbReference type="EMBL" id="SMP03463.1"/>
    </source>
</evidence>
<gene>
    <name evidence="2" type="ORF">SAMN06265374_0552</name>
</gene>
<feature type="domain" description="Transcription regulator AsnC/Lrp ligand binding" evidence="1">
    <location>
        <begin position="6"/>
        <end position="76"/>
    </location>
</feature>
<dbReference type="InterPro" id="IPR019887">
    <property type="entry name" value="Tscrpt_reg_AsnC/Lrp_C"/>
</dbReference>
<dbReference type="InterPro" id="IPR011008">
    <property type="entry name" value="Dimeric_a/b-barrel"/>
</dbReference>
<dbReference type="Pfam" id="PF01037">
    <property type="entry name" value="AsnC_trans_reg"/>
    <property type="match status" value="1"/>
</dbReference>
<sequence length="78" mass="8710">MTPFFVMIKCQLGKTYQVANAIADAEIASEVYSTSGDYDLLVKFYVESDADIGHFVNQKVHPIDGIQDTKTIITFKAF</sequence>
<dbReference type="RefSeq" id="WP_155190839.1">
    <property type="nucleotide sequence ID" value="NZ_BAAAEA010000001.1"/>
</dbReference>
<name>A0ABY1N987_9HYPH</name>
<dbReference type="Gene3D" id="3.30.70.920">
    <property type="match status" value="1"/>
</dbReference>
<proteinExistence type="predicted"/>
<keyword evidence="3" id="KW-1185">Reference proteome</keyword>
<comment type="caution">
    <text evidence="2">The sequence shown here is derived from an EMBL/GenBank/DDBJ whole genome shotgun (WGS) entry which is preliminary data.</text>
</comment>
<evidence type="ECO:0000259" key="1">
    <source>
        <dbReference type="Pfam" id="PF01037"/>
    </source>
</evidence>
<dbReference type="EMBL" id="FXTT01000001">
    <property type="protein sequence ID" value="SMP03463.1"/>
    <property type="molecule type" value="Genomic_DNA"/>
</dbReference>
<dbReference type="Proteomes" id="UP001157914">
    <property type="component" value="Unassembled WGS sequence"/>
</dbReference>
<dbReference type="SUPFAM" id="SSF54909">
    <property type="entry name" value="Dimeric alpha+beta barrel"/>
    <property type="match status" value="1"/>
</dbReference>
<evidence type="ECO:0000313" key="3">
    <source>
        <dbReference type="Proteomes" id="UP001157914"/>
    </source>
</evidence>
<accession>A0ABY1N987</accession>
<organism evidence="2 3">
    <name type="scientific">Roseibium denhamense</name>
    <dbReference type="NCBI Taxonomy" id="76305"/>
    <lineage>
        <taxon>Bacteria</taxon>
        <taxon>Pseudomonadati</taxon>
        <taxon>Pseudomonadota</taxon>
        <taxon>Alphaproteobacteria</taxon>
        <taxon>Hyphomicrobiales</taxon>
        <taxon>Stappiaceae</taxon>
        <taxon>Roseibium</taxon>
    </lineage>
</organism>
<reference evidence="2 3" key="1">
    <citation type="submission" date="2017-05" db="EMBL/GenBank/DDBJ databases">
        <authorList>
            <person name="Varghese N."/>
            <person name="Submissions S."/>
        </authorList>
    </citation>
    <scope>NUCLEOTIDE SEQUENCE [LARGE SCALE GENOMIC DNA]</scope>
    <source>
        <strain evidence="2 3">DSM 15949</strain>
    </source>
</reference>